<proteinExistence type="predicted"/>
<dbReference type="Proteomes" id="UP000265848">
    <property type="component" value="Unassembled WGS sequence"/>
</dbReference>
<feature type="binding site" evidence="2">
    <location>
        <position position="107"/>
    </location>
    <ligand>
        <name>Mn(2+)</name>
        <dbReference type="ChEBI" id="CHEBI:29035"/>
        <label>2</label>
    </ligand>
</feature>
<feature type="binding site" evidence="2">
    <location>
        <position position="166"/>
    </location>
    <ligand>
        <name>Mn(2+)</name>
        <dbReference type="ChEBI" id="CHEBI:29035"/>
        <label>2</label>
    </ligand>
</feature>
<comment type="cofactor">
    <cofactor evidence="2">
        <name>Mn(2+)</name>
        <dbReference type="ChEBI" id="CHEBI:29035"/>
    </cofactor>
    <text evidence="2">The Mn(2+) ion enhances activity.</text>
</comment>
<comment type="caution">
    <text evidence="4">The sequence shown here is derived from an EMBL/GenBank/DDBJ whole genome shotgun (WGS) entry which is preliminary data.</text>
</comment>
<dbReference type="Gene3D" id="3.30.70.360">
    <property type="match status" value="1"/>
</dbReference>
<dbReference type="Pfam" id="PF01546">
    <property type="entry name" value="Peptidase_M20"/>
    <property type="match status" value="1"/>
</dbReference>
<dbReference type="GO" id="GO:0019877">
    <property type="term" value="P:diaminopimelate biosynthetic process"/>
    <property type="evidence" value="ECO:0007669"/>
    <property type="project" value="UniProtKB-ARBA"/>
</dbReference>
<dbReference type="InterPro" id="IPR036264">
    <property type="entry name" value="Bact_exopeptidase_dim_dom"/>
</dbReference>
<accession>A0A399J1T3</accession>
<dbReference type="InterPro" id="IPR017439">
    <property type="entry name" value="Amidohydrolase"/>
</dbReference>
<dbReference type="SUPFAM" id="SSF53187">
    <property type="entry name" value="Zn-dependent exopeptidases"/>
    <property type="match status" value="1"/>
</dbReference>
<keyword evidence="5" id="KW-1185">Reference proteome</keyword>
<feature type="domain" description="Peptidase M20 dimerisation" evidence="3">
    <location>
        <begin position="188"/>
        <end position="285"/>
    </location>
</feature>
<dbReference type="GO" id="GO:0046872">
    <property type="term" value="F:metal ion binding"/>
    <property type="evidence" value="ECO:0007669"/>
    <property type="project" value="UniProtKB-KW"/>
</dbReference>
<dbReference type="GO" id="GO:0050118">
    <property type="term" value="F:N-acetyldiaminopimelate deacetylase activity"/>
    <property type="evidence" value="ECO:0007669"/>
    <property type="project" value="UniProtKB-ARBA"/>
</dbReference>
<feature type="binding site" evidence="2">
    <location>
        <position position="140"/>
    </location>
    <ligand>
        <name>Mn(2+)</name>
        <dbReference type="ChEBI" id="CHEBI:29035"/>
        <label>2</label>
    </ligand>
</feature>
<evidence type="ECO:0000256" key="1">
    <source>
        <dbReference type="ARBA" id="ARBA00022801"/>
    </source>
</evidence>
<name>A0A399J1T3_9RHOB</name>
<evidence type="ECO:0000313" key="5">
    <source>
        <dbReference type="Proteomes" id="UP000265848"/>
    </source>
</evidence>
<dbReference type="PIRSF" id="PIRSF005962">
    <property type="entry name" value="Pept_M20D_amidohydro"/>
    <property type="match status" value="1"/>
</dbReference>
<dbReference type="Pfam" id="PF07687">
    <property type="entry name" value="M20_dimer"/>
    <property type="match status" value="1"/>
</dbReference>
<feature type="binding site" evidence="2">
    <location>
        <position position="105"/>
    </location>
    <ligand>
        <name>Mn(2+)</name>
        <dbReference type="ChEBI" id="CHEBI:29035"/>
        <label>2</label>
    </ligand>
</feature>
<dbReference type="OrthoDB" id="9777385at2"/>
<keyword evidence="2" id="KW-0479">Metal-binding</keyword>
<dbReference type="InterPro" id="IPR002933">
    <property type="entry name" value="Peptidase_M20"/>
</dbReference>
<dbReference type="PANTHER" id="PTHR11014:SF63">
    <property type="entry name" value="METALLOPEPTIDASE, PUTATIVE (AFU_ORTHOLOGUE AFUA_6G09600)-RELATED"/>
    <property type="match status" value="1"/>
</dbReference>
<protein>
    <submittedName>
        <fullName evidence="4">Amidohydrolase</fullName>
    </submittedName>
</protein>
<dbReference type="EMBL" id="QWJJ01000006">
    <property type="protein sequence ID" value="RII39191.1"/>
    <property type="molecule type" value="Genomic_DNA"/>
</dbReference>
<feature type="binding site" evidence="2">
    <location>
        <position position="364"/>
    </location>
    <ligand>
        <name>Mn(2+)</name>
        <dbReference type="ChEBI" id="CHEBI:29035"/>
        <label>2</label>
    </ligand>
</feature>
<dbReference type="PANTHER" id="PTHR11014">
    <property type="entry name" value="PEPTIDASE M20 FAMILY MEMBER"/>
    <property type="match status" value="1"/>
</dbReference>
<dbReference type="AlphaFoldDB" id="A0A399J1T3"/>
<dbReference type="InterPro" id="IPR011650">
    <property type="entry name" value="Peptidase_M20_dimer"/>
</dbReference>
<dbReference type="RefSeq" id="WP_119398631.1">
    <property type="nucleotide sequence ID" value="NZ_QWJJ01000006.1"/>
</dbReference>
<sequence>MTAVSDFLAHRFDDHRTLRRDIHAHPELGFHEHRTSALVADRLRAAGYQVTTGIATTGLVATLTRGDAGDNGPTIGLRADMDALPMDEQTNAPYASRTPGVFHGCGHDGHTVSLLATAEALAAHGRFAGTVHLIFQPAEEGLGGGLRMVEEGLFTRFPCDRIYGFHNAPDLPFGVAATRPGPMMASADGFRITFTGKGGHAAMPHMARDCALLISEITVALQSLVSRGINPLHSAVVSVTQIHVGSAHNVIAESGWMSGTVRCLSPEDRGFLEQGIRSIATHHAAARGIEAEIAWEKGYPPLSNDTAAAAHAAQVLATDATPVTFAEAAPLLAAEDFAYMLNEVPGAYVNFGMARDGQAQAMVHHPAYDFNDDLIPVIAASMVALIESELPERA</sequence>
<organism evidence="4 5">
    <name type="scientific">Pseudooceanicola sediminis</name>
    <dbReference type="NCBI Taxonomy" id="2211117"/>
    <lineage>
        <taxon>Bacteria</taxon>
        <taxon>Pseudomonadati</taxon>
        <taxon>Pseudomonadota</taxon>
        <taxon>Alphaproteobacteria</taxon>
        <taxon>Rhodobacterales</taxon>
        <taxon>Paracoccaceae</taxon>
        <taxon>Pseudooceanicola</taxon>
    </lineage>
</organism>
<dbReference type="SUPFAM" id="SSF55031">
    <property type="entry name" value="Bacterial exopeptidase dimerisation domain"/>
    <property type="match status" value="1"/>
</dbReference>
<evidence type="ECO:0000259" key="3">
    <source>
        <dbReference type="Pfam" id="PF07687"/>
    </source>
</evidence>
<keyword evidence="1 4" id="KW-0378">Hydrolase</keyword>
<gene>
    <name evidence="4" type="ORF">DL237_08560</name>
</gene>
<dbReference type="Gene3D" id="3.40.630.10">
    <property type="entry name" value="Zn peptidases"/>
    <property type="match status" value="1"/>
</dbReference>
<evidence type="ECO:0000256" key="2">
    <source>
        <dbReference type="PIRSR" id="PIRSR005962-1"/>
    </source>
</evidence>
<keyword evidence="2" id="KW-0464">Manganese</keyword>
<dbReference type="NCBIfam" id="TIGR01891">
    <property type="entry name" value="amidohydrolases"/>
    <property type="match status" value="1"/>
</dbReference>
<evidence type="ECO:0000313" key="4">
    <source>
        <dbReference type="EMBL" id="RII39191.1"/>
    </source>
</evidence>
<dbReference type="FunFam" id="3.30.70.360:FF:000001">
    <property type="entry name" value="N-acetyldiaminopimelate deacetylase"/>
    <property type="match status" value="1"/>
</dbReference>
<reference evidence="4 5" key="1">
    <citation type="submission" date="2018-08" db="EMBL/GenBank/DDBJ databases">
        <title>Pseudooceanicola sediminis CY03 in the family Rhodobacteracea.</title>
        <authorList>
            <person name="Zhang Y.-J."/>
        </authorList>
    </citation>
    <scope>NUCLEOTIDE SEQUENCE [LARGE SCALE GENOMIC DNA]</scope>
    <source>
        <strain evidence="4 5">CY03</strain>
    </source>
</reference>